<protein>
    <recommendedName>
        <fullName evidence="5">Acetyltransferase</fullName>
    </recommendedName>
</protein>
<reference evidence="1 4" key="2">
    <citation type="submission" date="2016-01" db="EMBL/GenBank/DDBJ databases">
        <authorList>
            <person name="Varghese N."/>
        </authorList>
    </citation>
    <scope>NUCLEOTIDE SEQUENCE [LARGE SCALE GENOMIC DNA]</scope>
    <source>
        <strain evidence="1 4">HL-91</strain>
    </source>
</reference>
<sequence length="186" mass="21184">MTTRRAGESVPYTVTFLEMTARPSYDWPHTPTAMTGALLKAETPPVWYFRALYDAVGRDYAWTDLHASEDAEIGNWLTSPKVALYSLIDHGWPHCFFLLDWRAGDTCDLCYFGLVPGVVGRGLGSWMLRTAILTGWAQDSVQKLTVNTCTLDHPRALIQYQRHGFSVVRREERTRTLTRDWSPAQD</sequence>
<name>A0A0P7YZ63_9RHOB</name>
<organism evidence="2 3">
    <name type="scientific">Roseibaca calidilacus</name>
    <dbReference type="NCBI Taxonomy" id="1666912"/>
    <lineage>
        <taxon>Bacteria</taxon>
        <taxon>Pseudomonadati</taxon>
        <taxon>Pseudomonadota</taxon>
        <taxon>Alphaproteobacteria</taxon>
        <taxon>Rhodobacterales</taxon>
        <taxon>Paracoccaceae</taxon>
        <taxon>Roseinatronobacter</taxon>
    </lineage>
</organism>
<dbReference type="EMBL" id="LJSG01000005">
    <property type="protein sequence ID" value="KPP94514.1"/>
    <property type="molecule type" value="Genomic_DNA"/>
</dbReference>
<dbReference type="SUPFAM" id="SSF55729">
    <property type="entry name" value="Acyl-CoA N-acyltransferases (Nat)"/>
    <property type="match status" value="1"/>
</dbReference>
<reference evidence="2 3" key="1">
    <citation type="submission" date="2015-09" db="EMBL/GenBank/DDBJ databases">
        <title>Identification and resolution of microdiversity through metagenomic sequencing of parallel consortia.</title>
        <authorList>
            <person name="Nelson W.C."/>
            <person name="Romine M.F."/>
            <person name="Lindemann S.R."/>
        </authorList>
    </citation>
    <scope>NUCLEOTIDE SEQUENCE [LARGE SCALE GENOMIC DNA]</scope>
    <source>
        <strain evidence="2">HL-91</strain>
    </source>
</reference>
<evidence type="ECO:0000313" key="1">
    <source>
        <dbReference type="EMBL" id="CUX83155.1"/>
    </source>
</evidence>
<proteinExistence type="predicted"/>
<dbReference type="Proteomes" id="UP000050413">
    <property type="component" value="Unassembled WGS sequence"/>
</dbReference>
<evidence type="ECO:0000313" key="2">
    <source>
        <dbReference type="EMBL" id="KPP94514.1"/>
    </source>
</evidence>
<dbReference type="AlphaFoldDB" id="A0A0P7YZ63"/>
<evidence type="ECO:0008006" key="5">
    <source>
        <dbReference type="Google" id="ProtNLM"/>
    </source>
</evidence>
<evidence type="ECO:0000313" key="4">
    <source>
        <dbReference type="Proteomes" id="UP000182045"/>
    </source>
</evidence>
<dbReference type="Gene3D" id="3.40.630.30">
    <property type="match status" value="1"/>
</dbReference>
<dbReference type="InterPro" id="IPR016181">
    <property type="entry name" value="Acyl_CoA_acyltransferase"/>
</dbReference>
<accession>A0A0P7YZ63</accession>
<dbReference type="STRING" id="1666912.Ga0058931_2811"/>
<keyword evidence="4" id="KW-1185">Reference proteome</keyword>
<evidence type="ECO:0000313" key="3">
    <source>
        <dbReference type="Proteomes" id="UP000050413"/>
    </source>
</evidence>
<dbReference type="Proteomes" id="UP000182045">
    <property type="component" value="Unassembled WGS sequence"/>
</dbReference>
<dbReference type="EMBL" id="FBYC01000004">
    <property type="protein sequence ID" value="CUX83155.1"/>
    <property type="molecule type" value="Genomic_DNA"/>
</dbReference>
<dbReference type="RefSeq" id="WP_072246869.1">
    <property type="nucleotide sequence ID" value="NZ_FBYC01000004.1"/>
</dbReference>
<comment type="caution">
    <text evidence="2">The sequence shown here is derived from an EMBL/GenBank/DDBJ whole genome shotgun (WGS) entry which is preliminary data.</text>
</comment>
<gene>
    <name evidence="1" type="ORF">Ga0058931_2811</name>
    <name evidence="2" type="ORF">HLUCCA05_11890</name>
</gene>